<protein>
    <submittedName>
        <fullName evidence="2">Uncharacterized protein</fullName>
    </submittedName>
</protein>
<name>A0A8X6IE11_NEPPI</name>
<evidence type="ECO:0000256" key="1">
    <source>
        <dbReference type="SAM" id="MobiDB-lite"/>
    </source>
</evidence>
<dbReference type="Proteomes" id="UP000887013">
    <property type="component" value="Unassembled WGS sequence"/>
</dbReference>
<organism evidence="2 3">
    <name type="scientific">Nephila pilipes</name>
    <name type="common">Giant wood spider</name>
    <name type="synonym">Nephila maculata</name>
    <dbReference type="NCBI Taxonomy" id="299642"/>
    <lineage>
        <taxon>Eukaryota</taxon>
        <taxon>Metazoa</taxon>
        <taxon>Ecdysozoa</taxon>
        <taxon>Arthropoda</taxon>
        <taxon>Chelicerata</taxon>
        <taxon>Arachnida</taxon>
        <taxon>Araneae</taxon>
        <taxon>Araneomorphae</taxon>
        <taxon>Entelegynae</taxon>
        <taxon>Araneoidea</taxon>
        <taxon>Nephilidae</taxon>
        <taxon>Nephila</taxon>
    </lineage>
</organism>
<feature type="non-terminal residue" evidence="2">
    <location>
        <position position="1"/>
    </location>
</feature>
<dbReference type="EMBL" id="BMAW01043801">
    <property type="protein sequence ID" value="GFS41189.1"/>
    <property type="molecule type" value="Genomic_DNA"/>
</dbReference>
<reference evidence="2" key="1">
    <citation type="submission" date="2020-08" db="EMBL/GenBank/DDBJ databases">
        <title>Multicomponent nature underlies the extraordinary mechanical properties of spider dragline silk.</title>
        <authorList>
            <person name="Kono N."/>
            <person name="Nakamura H."/>
            <person name="Mori M."/>
            <person name="Yoshida Y."/>
            <person name="Ohtoshi R."/>
            <person name="Malay A.D."/>
            <person name="Moran D.A.P."/>
            <person name="Tomita M."/>
            <person name="Numata K."/>
            <person name="Arakawa K."/>
        </authorList>
    </citation>
    <scope>NUCLEOTIDE SEQUENCE</scope>
</reference>
<dbReference type="AlphaFoldDB" id="A0A8X6IE11"/>
<keyword evidence="3" id="KW-1185">Reference proteome</keyword>
<feature type="region of interest" description="Disordered" evidence="1">
    <location>
        <begin position="1"/>
        <end position="35"/>
    </location>
</feature>
<gene>
    <name evidence="2" type="ORF">NPIL_634911</name>
</gene>
<evidence type="ECO:0000313" key="3">
    <source>
        <dbReference type="Proteomes" id="UP000887013"/>
    </source>
</evidence>
<proteinExistence type="predicted"/>
<sequence length="35" mass="3600">DSGVGESTLLEAPVLGAPHARGRATDKSSEFFPLS</sequence>
<accession>A0A8X6IE11</accession>
<evidence type="ECO:0000313" key="2">
    <source>
        <dbReference type="EMBL" id="GFS41189.1"/>
    </source>
</evidence>
<comment type="caution">
    <text evidence="2">The sequence shown here is derived from an EMBL/GenBank/DDBJ whole genome shotgun (WGS) entry which is preliminary data.</text>
</comment>